<feature type="domain" description="5'-3' exoribonuclease 1 D1" evidence="17">
    <location>
        <begin position="712"/>
        <end position="878"/>
    </location>
</feature>
<sequence>MGVPKFYRWISERYPCLSEVITDSQIPEFDNLYLDMNGIIHNCSHPNADDVSFRISEEQIMQDIFAYIEKLYSLIHPQKVFFMAIDGVAPRAKMNQQRARRFMSARNAQEQMEAAQKKGVELPDEKRFDSNCITPGTPFMARLHAALGNWVQSKVDNDPNWQGRRIYLSGHNCPGEGEHKIMDFIRAEKKQEGYDPNTRHCMYGLDADLIMLGMCSHEPHFSLLREEVVFNRPKPKKDDSAKKKKKAPAAPKRADPDGTTFHLLHLSLLREYLAWEFKEVESTLPFAYDMERIIDDWVLMGFLVGNDFLPHLPHVHIHDDALPLLYKTYIKVLPKLDGYINESGLLNLKRFQEFLKAFAENDRNCFLQTMEDEDYMQSKKTRYDNAPEEDDLVEFADPDMSSATESDSSSSKNEVNETFEEKRNRKRREAKEANAAFISSSEDEDDSPTSSGEKLPTGGVQSASEALKDAVFDPVGDDFSEALAIADFQQMDVKDFGNDAANCWTKVINNSFKRFKKNYYSEKMSYANITREELRDQAESYVRAIQWNLHYYYHGCVSWSWFYKHHYAPYISDVVDFTSMEMSFDLSSPLRPFEQLLAVLPAASADCLPKPLQELMCDAESPIADFYPTDFSTDLNGKKNDWEAVVLIPFINCQRLLDAIHSKENQLSAEEKSRNTHGPHILFTWNEKTEKATREEIDKDAFRIPQEQVVWGLLSNVKLDIYFPGFPTMKHLKHTASLQRVNVKVFQFASKKPSIMLKLEEQEKKEPLEMARDLIGKEILINWPILKMALVHEIWADGNKYEMAKHGVVAVKSLKPEEKSEFDKLVVSQKERMYDRYAIDAQAGDRLVWIRHFIGLSYTPNGDLLDVVKQWAPIESIRPMLDNTVVTHAQVEEGKRLKQISIEQAYQPGSIVFPLSIKTKAFGWPGKVEKVFKNEITGKWQIEVRSSVGIELDVRPIVDMYDAICLQWMDSYEAAKMAQINYKIFSRITGTVFLWNAKKEDVEAGTNKGSGDKLNIGLALKATKKQQEVPDYTYRTENGFWVYSTLCAKAILEYKNKFKDLFEFLSKNDDVYDNYYAEDVWSNEALRTRRMSELREFLEDLHCKTLEKQECGIEYCDSNVVGELERFIKLKKKGRIQSIGSCSEAARVFKADLYDGSTMPDPSADFLILDRIVVCRPQPFGIGNQGTVVAVANEYVDVLFDEPISGGYPIRGKLPNGYRLKKSAVINITFTRERKADGVEKKTHKKEPRFPISPQKSSQRKNNKVVESADGPFVVWAPKKKPQPQPQAQASEQGTSKATNPVNDHKERLTDAQDRMTRREEIKEQQHKKRRDEKKQNEEAKKAELQENLVSILGINSKSNKKKHERKDEPESSNAAQNSSVKILSRNPGSKTVQGVKAEDLVTQSNLEKLFANAIKAPGELTPANKEAQKPAESKPDKRGPATSMEPNPASSSTQKSRQRVFRPSRYTNPDPEQEQNAKAEKETIELMKQMSLNPSMKNMQKYPDFRPSFDSTRPPPNYPSASSSQTAVPPSVMSVLAVQPPVPNPFNSMPVPAVLGMHHPVPHHSFILPHPNQLVNSLQGPPIPVPPPQQSGYFFGNSRIRPQPHPHNQHQLQRSISTPQQTQQIHPKQTKLTDLKPSTVSIPNRNRYESNKASASSRSKPATLNGEKIVLELKSKSTDEEPGNKEKKTQPLRESPIMNESLPIHVRTGLVMTSESSSLPENSPVPLSNNETGDESTGSGIGKKKTARKSRVVANFTGKVEKSAE</sequence>
<feature type="region of interest" description="Disordered" evidence="13">
    <location>
        <begin position="399"/>
        <end position="460"/>
    </location>
</feature>
<evidence type="ECO:0000259" key="15">
    <source>
        <dbReference type="Pfam" id="PF17846"/>
    </source>
</evidence>
<feature type="compositionally biased region" description="Basic and acidic residues" evidence="13">
    <location>
        <begin position="1427"/>
        <end position="1440"/>
    </location>
</feature>
<evidence type="ECO:0000313" key="19">
    <source>
        <dbReference type="EMBL" id="PAV89548.1"/>
    </source>
</evidence>
<feature type="domain" description="Xrn1 N-terminal" evidence="14">
    <location>
        <begin position="1"/>
        <end position="227"/>
    </location>
</feature>
<dbReference type="GO" id="GO:0000956">
    <property type="term" value="P:nuclear-transcribed mRNA catabolic process"/>
    <property type="evidence" value="ECO:0007669"/>
    <property type="project" value="InterPro"/>
</dbReference>
<dbReference type="InterPro" id="IPR016494">
    <property type="entry name" value="5_3_exoribonuclease_1"/>
</dbReference>
<keyword evidence="8" id="KW-0269">Exonuclease</keyword>
<dbReference type="Proteomes" id="UP000218231">
    <property type="component" value="Unassembled WGS sequence"/>
</dbReference>
<keyword evidence="3" id="KW-0806">Transcription termination</keyword>
<feature type="domain" description="Exoribonuclease Xrn1 D2/D3" evidence="18">
    <location>
        <begin position="965"/>
        <end position="1129"/>
    </location>
</feature>
<dbReference type="Pfam" id="PF17846">
    <property type="entry name" value="XRN_M"/>
    <property type="match status" value="1"/>
</dbReference>
<keyword evidence="4" id="KW-0698">rRNA processing</keyword>
<dbReference type="Pfam" id="PF18334">
    <property type="entry name" value="XRN1_D2_D3"/>
    <property type="match status" value="1"/>
</dbReference>
<keyword evidence="20" id="KW-1185">Reference proteome</keyword>
<dbReference type="GO" id="GO:0005634">
    <property type="term" value="C:nucleus"/>
    <property type="evidence" value="ECO:0007669"/>
    <property type="project" value="UniProtKB-SubCell"/>
</dbReference>
<dbReference type="PIRSF" id="PIRSF006743">
    <property type="entry name" value="Exonuclease_Xnr1"/>
    <property type="match status" value="1"/>
</dbReference>
<reference evidence="19 20" key="1">
    <citation type="journal article" date="2017" name="Curr. Biol.">
        <title>Genome architecture and evolution of a unichromosomal asexual nematode.</title>
        <authorList>
            <person name="Fradin H."/>
            <person name="Zegar C."/>
            <person name="Gutwein M."/>
            <person name="Lucas J."/>
            <person name="Kovtun M."/>
            <person name="Corcoran D."/>
            <person name="Baugh L.R."/>
            <person name="Kiontke K."/>
            <person name="Gunsalus K."/>
            <person name="Fitch D.H."/>
            <person name="Piano F."/>
        </authorList>
    </citation>
    <scope>NUCLEOTIDE SEQUENCE [LARGE SCALE GENOMIC DNA]</scope>
    <source>
        <strain evidence="19">PF1309</strain>
    </source>
</reference>
<dbReference type="Gene3D" id="1.25.40.1050">
    <property type="match status" value="1"/>
</dbReference>
<keyword evidence="5" id="KW-0507">mRNA processing</keyword>
<evidence type="ECO:0000256" key="6">
    <source>
        <dbReference type="ARBA" id="ARBA00022722"/>
    </source>
</evidence>
<dbReference type="InterPro" id="IPR041106">
    <property type="entry name" value="XRN1_D2_D3"/>
</dbReference>
<dbReference type="GO" id="GO:0016075">
    <property type="term" value="P:rRNA catabolic process"/>
    <property type="evidence" value="ECO:0007669"/>
    <property type="project" value="TreeGrafter"/>
</dbReference>
<dbReference type="FunFam" id="3.40.50.12390:FF:000004">
    <property type="entry name" value="5'-3' exoribonuclease 1"/>
    <property type="match status" value="1"/>
</dbReference>
<feature type="compositionally biased region" description="Basic and acidic residues" evidence="13">
    <location>
        <begin position="1333"/>
        <end position="1345"/>
    </location>
</feature>
<feature type="region of interest" description="Disordered" evidence="13">
    <location>
        <begin position="234"/>
        <end position="256"/>
    </location>
</feature>
<evidence type="ECO:0000256" key="2">
    <source>
        <dbReference type="ARBA" id="ARBA00013845"/>
    </source>
</evidence>
<feature type="compositionally biased region" description="Basic and acidic residues" evidence="13">
    <location>
        <begin position="1303"/>
        <end position="1325"/>
    </location>
</feature>
<evidence type="ECO:0000259" key="17">
    <source>
        <dbReference type="Pfam" id="PF18332"/>
    </source>
</evidence>
<dbReference type="InterPro" id="IPR047007">
    <property type="entry name" value="XRN1_D1_sf"/>
</dbReference>
<dbReference type="InterPro" id="IPR041385">
    <property type="entry name" value="SH3_12"/>
</dbReference>
<dbReference type="GO" id="GO:0003723">
    <property type="term" value="F:RNA binding"/>
    <property type="evidence" value="ECO:0007669"/>
    <property type="project" value="TreeGrafter"/>
</dbReference>
<dbReference type="InterPro" id="IPR041412">
    <property type="entry name" value="Xrn1_helical"/>
</dbReference>
<protein>
    <recommendedName>
        <fullName evidence="2">5'-3' exoribonuclease 2</fullName>
    </recommendedName>
</protein>
<feature type="compositionally biased region" description="Basic residues" evidence="13">
    <location>
        <begin position="1743"/>
        <end position="1752"/>
    </location>
</feature>
<keyword evidence="9" id="KW-0805">Transcription regulation</keyword>
<dbReference type="EMBL" id="LIAE01006443">
    <property type="protein sequence ID" value="PAV89548.1"/>
    <property type="molecule type" value="Genomic_DNA"/>
</dbReference>
<evidence type="ECO:0000256" key="9">
    <source>
        <dbReference type="ARBA" id="ARBA00023015"/>
    </source>
</evidence>
<dbReference type="Gene3D" id="2.170.260.40">
    <property type="match status" value="1"/>
</dbReference>
<dbReference type="OrthoDB" id="372487at2759"/>
<dbReference type="STRING" id="2018661.A0A2A2LTU2"/>
<dbReference type="GO" id="GO:0006397">
    <property type="term" value="P:mRNA processing"/>
    <property type="evidence" value="ECO:0007669"/>
    <property type="project" value="UniProtKB-KW"/>
</dbReference>
<feature type="domain" description="5'-3' exoribonuclease 1 SH3-like" evidence="16">
    <location>
        <begin position="1165"/>
        <end position="1227"/>
    </location>
</feature>
<keyword evidence="10" id="KW-0804">Transcription</keyword>
<feature type="compositionally biased region" description="Polar residues" evidence="13">
    <location>
        <begin position="1445"/>
        <end position="1456"/>
    </location>
</feature>
<dbReference type="InterPro" id="IPR047008">
    <property type="entry name" value="XRN1_SH3_sf"/>
</dbReference>
<comment type="similarity">
    <text evidence="12">Belongs to the 5'-3' exonuclease family.</text>
</comment>
<organism evidence="19 20">
    <name type="scientific">Diploscapter pachys</name>
    <dbReference type="NCBI Taxonomy" id="2018661"/>
    <lineage>
        <taxon>Eukaryota</taxon>
        <taxon>Metazoa</taxon>
        <taxon>Ecdysozoa</taxon>
        <taxon>Nematoda</taxon>
        <taxon>Chromadorea</taxon>
        <taxon>Rhabditida</taxon>
        <taxon>Rhabditina</taxon>
        <taxon>Rhabditomorpha</taxon>
        <taxon>Rhabditoidea</taxon>
        <taxon>Rhabditidae</taxon>
        <taxon>Diploscapter</taxon>
    </lineage>
</organism>
<dbReference type="Pfam" id="PF18332">
    <property type="entry name" value="XRN1_D1"/>
    <property type="match status" value="1"/>
</dbReference>
<feature type="region of interest" description="Disordered" evidence="13">
    <location>
        <begin position="1417"/>
        <end position="1479"/>
    </location>
</feature>
<feature type="compositionally biased region" description="Polar residues" evidence="13">
    <location>
        <begin position="1372"/>
        <end position="1393"/>
    </location>
</feature>
<evidence type="ECO:0000259" key="18">
    <source>
        <dbReference type="Pfam" id="PF18334"/>
    </source>
</evidence>
<feature type="compositionally biased region" description="Polar residues" evidence="13">
    <location>
        <begin position="1291"/>
        <end position="1302"/>
    </location>
</feature>
<dbReference type="CDD" id="cd18673">
    <property type="entry name" value="PIN_XRN1-2-like"/>
    <property type="match status" value="1"/>
</dbReference>
<dbReference type="GO" id="GO:0006353">
    <property type="term" value="P:DNA-templated transcription termination"/>
    <property type="evidence" value="ECO:0007669"/>
    <property type="project" value="UniProtKB-KW"/>
</dbReference>
<evidence type="ECO:0000256" key="8">
    <source>
        <dbReference type="ARBA" id="ARBA00022839"/>
    </source>
</evidence>
<feature type="region of interest" description="Disordered" evidence="13">
    <location>
        <begin position="1235"/>
        <end position="1398"/>
    </location>
</feature>
<evidence type="ECO:0000256" key="11">
    <source>
        <dbReference type="ARBA" id="ARBA00023242"/>
    </source>
</evidence>
<keyword evidence="7" id="KW-0378">Hydrolase</keyword>
<evidence type="ECO:0000256" key="4">
    <source>
        <dbReference type="ARBA" id="ARBA00022552"/>
    </source>
</evidence>
<gene>
    <name evidence="19" type="ORF">WR25_11047</name>
</gene>
<evidence type="ECO:0000256" key="1">
    <source>
        <dbReference type="ARBA" id="ARBA00004123"/>
    </source>
</evidence>
<feature type="compositionally biased region" description="Polar residues" evidence="13">
    <location>
        <begin position="1613"/>
        <end position="1645"/>
    </location>
</feature>
<dbReference type="PANTHER" id="PTHR12341">
    <property type="entry name" value="5'-&gt;3' EXORIBONUCLEASE"/>
    <property type="match status" value="1"/>
</dbReference>
<dbReference type="Gene3D" id="3.40.50.12390">
    <property type="match status" value="2"/>
</dbReference>
<evidence type="ECO:0000256" key="7">
    <source>
        <dbReference type="ARBA" id="ARBA00022801"/>
    </source>
</evidence>
<name>A0A2A2LTU2_9BILA</name>
<evidence type="ECO:0000313" key="20">
    <source>
        <dbReference type="Proteomes" id="UP000218231"/>
    </source>
</evidence>
<accession>A0A2A2LTU2</accession>
<comment type="caution">
    <text evidence="19">The sequence shown here is derived from an EMBL/GenBank/DDBJ whole genome shotgun (WGS) entry which is preliminary data.</text>
</comment>
<proteinExistence type="inferred from homology"/>
<dbReference type="InterPro" id="IPR040992">
    <property type="entry name" value="XRN1_D1"/>
</dbReference>
<evidence type="ECO:0000256" key="12">
    <source>
        <dbReference type="ARBA" id="ARBA00038299"/>
    </source>
</evidence>
<feature type="domain" description="Xrn1 helical" evidence="15">
    <location>
        <begin position="288"/>
        <end position="691"/>
    </location>
</feature>
<dbReference type="FunFam" id="3.40.50.12390:FF:000005">
    <property type="entry name" value="5'-3' exoribonuclease 2"/>
    <property type="match status" value="1"/>
</dbReference>
<evidence type="ECO:0000259" key="14">
    <source>
        <dbReference type="Pfam" id="PF03159"/>
    </source>
</evidence>
<keyword evidence="11" id="KW-0539">Nucleus</keyword>
<feature type="compositionally biased region" description="Polar residues" evidence="13">
    <location>
        <begin position="1712"/>
        <end position="1739"/>
    </location>
</feature>
<evidence type="ECO:0000259" key="16">
    <source>
        <dbReference type="Pfam" id="PF18129"/>
    </source>
</evidence>
<dbReference type="Pfam" id="PF03159">
    <property type="entry name" value="XRN_N"/>
    <property type="match status" value="1"/>
</dbReference>
<dbReference type="PANTHER" id="PTHR12341:SF7">
    <property type="entry name" value="5'-3' EXORIBONUCLEASE 1"/>
    <property type="match status" value="1"/>
</dbReference>
<evidence type="ECO:0000256" key="10">
    <source>
        <dbReference type="ARBA" id="ARBA00023163"/>
    </source>
</evidence>
<feature type="compositionally biased region" description="Polar residues" evidence="13">
    <location>
        <begin position="1652"/>
        <end position="1663"/>
    </location>
</feature>
<evidence type="ECO:0000256" key="5">
    <source>
        <dbReference type="ARBA" id="ARBA00022664"/>
    </source>
</evidence>
<feature type="region of interest" description="Disordered" evidence="13">
    <location>
        <begin position="1598"/>
        <end position="1766"/>
    </location>
</feature>
<dbReference type="GO" id="GO:0004534">
    <property type="term" value="F:5'-3' RNA exonuclease activity"/>
    <property type="evidence" value="ECO:0007669"/>
    <property type="project" value="TreeGrafter"/>
</dbReference>
<dbReference type="GO" id="GO:0006364">
    <property type="term" value="P:rRNA processing"/>
    <property type="evidence" value="ECO:0007669"/>
    <property type="project" value="UniProtKB-KW"/>
</dbReference>
<keyword evidence="6" id="KW-0540">Nuclease</keyword>
<evidence type="ECO:0000256" key="13">
    <source>
        <dbReference type="SAM" id="MobiDB-lite"/>
    </source>
</evidence>
<dbReference type="InterPro" id="IPR004859">
    <property type="entry name" value="Xrn1_N"/>
</dbReference>
<feature type="region of interest" description="Disordered" evidence="13">
    <location>
        <begin position="1495"/>
        <end position="1528"/>
    </location>
</feature>
<dbReference type="Pfam" id="PF18129">
    <property type="entry name" value="SH3_12"/>
    <property type="match status" value="1"/>
</dbReference>
<dbReference type="Gene3D" id="2.30.30.750">
    <property type="match status" value="1"/>
</dbReference>
<evidence type="ECO:0000256" key="3">
    <source>
        <dbReference type="ARBA" id="ARBA00022472"/>
    </source>
</evidence>
<feature type="compositionally biased region" description="Low complexity" evidence="13">
    <location>
        <begin position="401"/>
        <end position="411"/>
    </location>
</feature>
<dbReference type="InterPro" id="IPR027073">
    <property type="entry name" value="5_3_exoribonuclease"/>
</dbReference>
<comment type="subcellular location">
    <subcellularLocation>
        <location evidence="1">Nucleus</location>
    </subcellularLocation>
</comment>
<feature type="compositionally biased region" description="Basic and acidic residues" evidence="13">
    <location>
        <begin position="1670"/>
        <end position="1692"/>
    </location>
</feature>